<dbReference type="EMBL" id="MU266683">
    <property type="protein sequence ID" value="KAH7919211.1"/>
    <property type="molecule type" value="Genomic_DNA"/>
</dbReference>
<reference evidence="1" key="1">
    <citation type="journal article" date="2021" name="New Phytol.">
        <title>Evolutionary innovations through gain and loss of genes in the ectomycorrhizal Boletales.</title>
        <authorList>
            <person name="Wu G."/>
            <person name="Miyauchi S."/>
            <person name="Morin E."/>
            <person name="Kuo A."/>
            <person name="Drula E."/>
            <person name="Varga T."/>
            <person name="Kohler A."/>
            <person name="Feng B."/>
            <person name="Cao Y."/>
            <person name="Lipzen A."/>
            <person name="Daum C."/>
            <person name="Hundley H."/>
            <person name="Pangilinan J."/>
            <person name="Johnson J."/>
            <person name="Barry K."/>
            <person name="LaButti K."/>
            <person name="Ng V."/>
            <person name="Ahrendt S."/>
            <person name="Min B."/>
            <person name="Choi I.G."/>
            <person name="Park H."/>
            <person name="Plett J.M."/>
            <person name="Magnuson J."/>
            <person name="Spatafora J.W."/>
            <person name="Nagy L.G."/>
            <person name="Henrissat B."/>
            <person name="Grigoriev I.V."/>
            <person name="Yang Z.L."/>
            <person name="Xu J."/>
            <person name="Martin F.M."/>
        </authorList>
    </citation>
    <scope>NUCLEOTIDE SEQUENCE</scope>
    <source>
        <strain evidence="1">KUC20120723A-06</strain>
    </source>
</reference>
<evidence type="ECO:0000313" key="1">
    <source>
        <dbReference type="EMBL" id="KAH7919211.1"/>
    </source>
</evidence>
<keyword evidence="2" id="KW-1185">Reference proteome</keyword>
<sequence>MSHCRLVIPERGLYIANRSRLGVCQFTPPVPCANPPVPCANPPAPSAPPVTHGGGQALSPFAFEPTWDASMFPDLDEEMADPENATGTDIKMHDGHKTSCKCKPEMISEAEGKKGEVKIVLTENKVCFLHFSSTYANTIHLLEQTMDTDNENESDEQNEEPDPQRAKKKKTEGPTVKESEQDKIIKNLQNMYRCKDKTCPYSICWAAGSTGARHVHLTFAHIRSWAAAIQEKEDGVSMDHLPHEKKFDAPHGVNVDDDSCNILALAKCCRNQLTQDTNTQLNVTINIAGLADLIAG</sequence>
<proteinExistence type="predicted"/>
<name>A0ACB8B0L7_9AGAM</name>
<organism evidence="1 2">
    <name type="scientific">Leucogyrophana mollusca</name>
    <dbReference type="NCBI Taxonomy" id="85980"/>
    <lineage>
        <taxon>Eukaryota</taxon>
        <taxon>Fungi</taxon>
        <taxon>Dikarya</taxon>
        <taxon>Basidiomycota</taxon>
        <taxon>Agaricomycotina</taxon>
        <taxon>Agaricomycetes</taxon>
        <taxon>Agaricomycetidae</taxon>
        <taxon>Boletales</taxon>
        <taxon>Boletales incertae sedis</taxon>
        <taxon>Leucogyrophana</taxon>
    </lineage>
</organism>
<protein>
    <submittedName>
        <fullName evidence="1">Uncharacterized protein</fullName>
    </submittedName>
</protein>
<evidence type="ECO:0000313" key="2">
    <source>
        <dbReference type="Proteomes" id="UP000790709"/>
    </source>
</evidence>
<dbReference type="Proteomes" id="UP000790709">
    <property type="component" value="Unassembled WGS sequence"/>
</dbReference>
<accession>A0ACB8B0L7</accession>
<comment type="caution">
    <text evidence="1">The sequence shown here is derived from an EMBL/GenBank/DDBJ whole genome shotgun (WGS) entry which is preliminary data.</text>
</comment>
<gene>
    <name evidence="1" type="ORF">BV22DRAFT_1051201</name>
</gene>